<evidence type="ECO:0000256" key="1">
    <source>
        <dbReference type="SAM" id="MobiDB-lite"/>
    </source>
</evidence>
<gene>
    <name evidence="2" type="ORF">N7472_002744</name>
</gene>
<evidence type="ECO:0000313" key="2">
    <source>
        <dbReference type="EMBL" id="KAJ5206296.1"/>
    </source>
</evidence>
<organism evidence="2 3">
    <name type="scientific">Penicillium cf. griseofulvum</name>
    <dbReference type="NCBI Taxonomy" id="2972120"/>
    <lineage>
        <taxon>Eukaryota</taxon>
        <taxon>Fungi</taxon>
        <taxon>Dikarya</taxon>
        <taxon>Ascomycota</taxon>
        <taxon>Pezizomycotina</taxon>
        <taxon>Eurotiomycetes</taxon>
        <taxon>Eurotiomycetidae</taxon>
        <taxon>Eurotiales</taxon>
        <taxon>Aspergillaceae</taxon>
        <taxon>Penicillium</taxon>
    </lineage>
</organism>
<protein>
    <submittedName>
        <fullName evidence="2">Uncharacterized protein</fullName>
    </submittedName>
</protein>
<evidence type="ECO:0000313" key="3">
    <source>
        <dbReference type="Proteomes" id="UP001150879"/>
    </source>
</evidence>
<sequence length="87" mass="9200">MPNAPSSSTRTSRIIDEKRVVSTGGSVSPVTLCNEAYAITETKARCYDPDHKAKKIWGGKEEEESEVSGGQGSLYTPEAVGIGAAIQ</sequence>
<dbReference type="AlphaFoldDB" id="A0A9W9MRP6"/>
<reference evidence="2" key="1">
    <citation type="submission" date="2022-11" db="EMBL/GenBank/DDBJ databases">
        <authorList>
            <person name="Petersen C."/>
        </authorList>
    </citation>
    <scope>NUCLEOTIDE SEQUENCE</scope>
    <source>
        <strain evidence="2">IBT 16849</strain>
    </source>
</reference>
<accession>A0A9W9MRP6</accession>
<comment type="caution">
    <text evidence="2">The sequence shown here is derived from an EMBL/GenBank/DDBJ whole genome shotgun (WGS) entry which is preliminary data.</text>
</comment>
<proteinExistence type="predicted"/>
<feature type="region of interest" description="Disordered" evidence="1">
    <location>
        <begin position="56"/>
        <end position="87"/>
    </location>
</feature>
<feature type="non-terminal residue" evidence="2">
    <location>
        <position position="87"/>
    </location>
</feature>
<reference evidence="2" key="2">
    <citation type="journal article" date="2023" name="IMA Fungus">
        <title>Comparative genomic study of the Penicillium genus elucidates a diverse pangenome and 15 lateral gene transfer events.</title>
        <authorList>
            <person name="Petersen C."/>
            <person name="Sorensen T."/>
            <person name="Nielsen M.R."/>
            <person name="Sondergaard T.E."/>
            <person name="Sorensen J.L."/>
            <person name="Fitzpatrick D.A."/>
            <person name="Frisvad J.C."/>
            <person name="Nielsen K.L."/>
        </authorList>
    </citation>
    <scope>NUCLEOTIDE SEQUENCE</scope>
    <source>
        <strain evidence="2">IBT 16849</strain>
    </source>
</reference>
<dbReference type="EMBL" id="JAPQKP010000002">
    <property type="protein sequence ID" value="KAJ5206296.1"/>
    <property type="molecule type" value="Genomic_DNA"/>
</dbReference>
<name>A0A9W9MRP6_9EURO</name>
<keyword evidence="3" id="KW-1185">Reference proteome</keyword>
<dbReference type="Proteomes" id="UP001150879">
    <property type="component" value="Unassembled WGS sequence"/>
</dbReference>